<proteinExistence type="predicted"/>
<evidence type="ECO:0000256" key="1">
    <source>
        <dbReference type="SAM" id="SignalP"/>
    </source>
</evidence>
<sequence length="532" mass="59125">LPSVRVLSFLLCLFFSSAVADVPLHTDWQTYQDGSLGSHPKQNFFSAPHVWAPVWQVNKLALDKVDKAPYMFLGGGYNASQYGPSIMSSQDLSLIWADEQYETTGQTKPLVFKGQPVLATYAGEGIRVYNQHYQQLYFIRSHLANHTRDAHEMYLTDDETFIINAFHYTKADLRRLGGPEDGQVIHAEFQEIDPVTDTTPEGDYLVSLKHMSTITLIDGQTSQIKWIMGGKHNQFRDITKNNTAVFRWQHNPRLHGTNRMTLFDNSQHHNGFCADGVPGVHCSRGLEIEFDPVAKTRKVVNEWYHPQGIITASRGSVQALDDSGNTLIAWGQNSLITEYAPDGEVVMDVQRNRVENGLIVIQPSYIYRVWKGDWEGKPLWGPNISANADPTNGDTTIYVSWNGATEVKKWVLLLSDSQSDLTGADRVASESPRMGFETGFNLPRNAAFARIAAVDKNDAVIGSTPVVHIASGVLHAADYEITNLKRPQDEADATKEPEYHITTIPPSVLGDFNDISSLPLYLASATSVGFAA</sequence>
<dbReference type="PANTHER" id="PTHR35340">
    <property type="entry name" value="PQQ ENZYME REPEAT PROTEIN-RELATED"/>
    <property type="match status" value="1"/>
</dbReference>
<gene>
    <name evidence="2" type="ORF">B0J13DRAFT_648968</name>
</gene>
<dbReference type="Proteomes" id="UP000717696">
    <property type="component" value="Unassembled WGS sequence"/>
</dbReference>
<keyword evidence="1" id="KW-0732">Signal</keyword>
<feature type="signal peptide" evidence="1">
    <location>
        <begin position="1"/>
        <end position="20"/>
    </location>
</feature>
<dbReference type="InterPro" id="IPR053143">
    <property type="entry name" value="Arylsulfate_ST"/>
</dbReference>
<feature type="chain" id="PRO_5040318813" evidence="1">
    <location>
        <begin position="21"/>
        <end position="532"/>
    </location>
</feature>
<dbReference type="Pfam" id="PF14269">
    <property type="entry name" value="Arylsulfotran_2"/>
    <property type="match status" value="2"/>
</dbReference>
<dbReference type="AlphaFoldDB" id="A0A9P9DGP3"/>
<accession>A0A9P9DGP3</accession>
<reference evidence="2" key="1">
    <citation type="journal article" date="2021" name="Nat. Commun.">
        <title>Genetic determinants of endophytism in the Arabidopsis root mycobiome.</title>
        <authorList>
            <person name="Mesny F."/>
            <person name="Miyauchi S."/>
            <person name="Thiergart T."/>
            <person name="Pickel B."/>
            <person name="Atanasova L."/>
            <person name="Karlsson M."/>
            <person name="Huettel B."/>
            <person name="Barry K.W."/>
            <person name="Haridas S."/>
            <person name="Chen C."/>
            <person name="Bauer D."/>
            <person name="Andreopoulos W."/>
            <person name="Pangilinan J."/>
            <person name="LaButti K."/>
            <person name="Riley R."/>
            <person name="Lipzen A."/>
            <person name="Clum A."/>
            <person name="Drula E."/>
            <person name="Henrissat B."/>
            <person name="Kohler A."/>
            <person name="Grigoriev I.V."/>
            <person name="Martin F.M."/>
            <person name="Hacquard S."/>
        </authorList>
    </citation>
    <scope>NUCLEOTIDE SEQUENCE</scope>
    <source>
        <strain evidence="2">MPI-CAGE-AT-0021</strain>
    </source>
</reference>
<dbReference type="EMBL" id="JAGMUU010000028">
    <property type="protein sequence ID" value="KAH7120270.1"/>
    <property type="molecule type" value="Genomic_DNA"/>
</dbReference>
<protein>
    <submittedName>
        <fullName evidence="2">ASST-domain-containing protein</fullName>
    </submittedName>
</protein>
<dbReference type="InterPro" id="IPR039535">
    <property type="entry name" value="ASST-like"/>
</dbReference>
<evidence type="ECO:0000313" key="3">
    <source>
        <dbReference type="Proteomes" id="UP000717696"/>
    </source>
</evidence>
<comment type="caution">
    <text evidence="2">The sequence shown here is derived from an EMBL/GenBank/DDBJ whole genome shotgun (WGS) entry which is preliminary data.</text>
</comment>
<keyword evidence="3" id="KW-1185">Reference proteome</keyword>
<evidence type="ECO:0000313" key="2">
    <source>
        <dbReference type="EMBL" id="KAH7120270.1"/>
    </source>
</evidence>
<dbReference type="OrthoDB" id="5427350at2759"/>
<organism evidence="2 3">
    <name type="scientific">Dactylonectria estremocensis</name>
    <dbReference type="NCBI Taxonomy" id="1079267"/>
    <lineage>
        <taxon>Eukaryota</taxon>
        <taxon>Fungi</taxon>
        <taxon>Dikarya</taxon>
        <taxon>Ascomycota</taxon>
        <taxon>Pezizomycotina</taxon>
        <taxon>Sordariomycetes</taxon>
        <taxon>Hypocreomycetidae</taxon>
        <taxon>Hypocreales</taxon>
        <taxon>Nectriaceae</taxon>
        <taxon>Dactylonectria</taxon>
    </lineage>
</organism>
<feature type="non-terminal residue" evidence="2">
    <location>
        <position position="1"/>
    </location>
</feature>
<dbReference type="PANTHER" id="PTHR35340:SF5">
    <property type="entry name" value="ASST-DOMAIN-CONTAINING PROTEIN"/>
    <property type="match status" value="1"/>
</dbReference>
<name>A0A9P9DGP3_9HYPO</name>